<evidence type="ECO:0000313" key="4">
    <source>
        <dbReference type="Proteomes" id="UP000772591"/>
    </source>
</evidence>
<keyword evidence="4" id="KW-1185">Reference proteome</keyword>
<evidence type="ECO:0000313" key="3">
    <source>
        <dbReference type="EMBL" id="MBN3965818.1"/>
    </source>
</evidence>
<dbReference type="EMBL" id="JADEVO010000012">
    <property type="protein sequence ID" value="MBN3965807.1"/>
    <property type="molecule type" value="Genomic_DNA"/>
</dbReference>
<accession>A0ABS3AF94</accession>
<feature type="transmembrane region" description="Helical" evidence="1">
    <location>
        <begin position="59"/>
        <end position="82"/>
    </location>
</feature>
<sequence>MFQVLISAITAVAGWILPRLLAVAGTAAVSTTVLMPIFNYLQNQIIQRLNGMPADAVNFFRFVGIFDAISVIFAAYAMAVGIKVAKAAYQRAGSKSNA</sequence>
<evidence type="ECO:0000256" key="1">
    <source>
        <dbReference type="SAM" id="Phobius"/>
    </source>
</evidence>
<keyword evidence="1" id="KW-1133">Transmembrane helix</keyword>
<dbReference type="Pfam" id="PF10734">
    <property type="entry name" value="DUF2523"/>
    <property type="match status" value="1"/>
</dbReference>
<evidence type="ECO:0000313" key="2">
    <source>
        <dbReference type="EMBL" id="MBN3965807.1"/>
    </source>
</evidence>
<dbReference type="InterPro" id="IPR019670">
    <property type="entry name" value="DUF2523"/>
</dbReference>
<organism evidence="3 4">
    <name type="scientific">Pseudomonas gregormendelii</name>
    <dbReference type="NCBI Taxonomy" id="1628277"/>
    <lineage>
        <taxon>Bacteria</taxon>
        <taxon>Pseudomonadati</taxon>
        <taxon>Pseudomonadota</taxon>
        <taxon>Gammaproteobacteria</taxon>
        <taxon>Pseudomonadales</taxon>
        <taxon>Pseudomonadaceae</taxon>
        <taxon>Pseudomonas</taxon>
    </lineage>
</organism>
<comment type="caution">
    <text evidence="3">The sequence shown here is derived from an EMBL/GenBank/DDBJ whole genome shotgun (WGS) entry which is preliminary data.</text>
</comment>
<dbReference type="Proteomes" id="UP000772591">
    <property type="component" value="Unassembled WGS sequence"/>
</dbReference>
<protein>
    <submittedName>
        <fullName evidence="3">DUF2523 domain-containing protein</fullName>
    </submittedName>
</protein>
<gene>
    <name evidence="2" type="ORF">IMW75_11005</name>
    <name evidence="3" type="ORF">IMW75_11060</name>
</gene>
<keyword evidence="1" id="KW-0812">Transmembrane</keyword>
<dbReference type="EMBL" id="JADEVO010000012">
    <property type="protein sequence ID" value="MBN3965818.1"/>
    <property type="molecule type" value="Genomic_DNA"/>
</dbReference>
<proteinExistence type="predicted"/>
<keyword evidence="1" id="KW-0472">Membrane</keyword>
<dbReference type="RefSeq" id="WP_205892625.1">
    <property type="nucleotide sequence ID" value="NZ_JADEVO010000012.1"/>
</dbReference>
<name>A0ABS3AF94_9PSED</name>
<reference evidence="3 4" key="1">
    <citation type="journal article" date="2021" name="Int. J. Syst. Evol. Microbiol.">
        <title>Pseudomonas piscium sp. nov., Pseudomonas pisciculturae sp. nov., Pseudomonas mucoides sp. nov. and Pseudomonas neuropathica sp. nov. isolated from rainbow trout.</title>
        <authorList>
            <person name="Duman M."/>
            <person name="Mulet M."/>
            <person name="Altun S."/>
            <person name="Saticioglu I.B."/>
            <person name="Gomila M."/>
            <person name="Lalucat J."/>
            <person name="Garcia-Valdes E."/>
        </authorList>
    </citation>
    <scope>NUCLEOTIDE SEQUENCE [LARGE SCALE GENOMIC DNA]</scope>
    <source>
        <strain evidence="3 4">LMG 28632</strain>
    </source>
</reference>